<dbReference type="PANTHER" id="PTHR43649:SF12">
    <property type="entry name" value="DIACETYLCHITOBIOSE BINDING PROTEIN DASA"/>
    <property type="match status" value="1"/>
</dbReference>
<dbReference type="PANTHER" id="PTHR43649">
    <property type="entry name" value="ARABINOSE-BINDING PROTEIN-RELATED"/>
    <property type="match status" value="1"/>
</dbReference>
<dbReference type="InterPro" id="IPR050490">
    <property type="entry name" value="Bact_solute-bd_prot1"/>
</dbReference>
<dbReference type="EMBL" id="LT629799">
    <property type="protein sequence ID" value="SDV05119.1"/>
    <property type="molecule type" value="Genomic_DNA"/>
</dbReference>
<evidence type="ECO:0000313" key="3">
    <source>
        <dbReference type="Proteomes" id="UP000198825"/>
    </source>
</evidence>
<reference evidence="3" key="1">
    <citation type="submission" date="2016-10" db="EMBL/GenBank/DDBJ databases">
        <authorList>
            <person name="Varghese N."/>
            <person name="Submissions S."/>
        </authorList>
    </citation>
    <scope>NUCLEOTIDE SEQUENCE [LARGE SCALE GENOMIC DNA]</scope>
    <source>
        <strain evidence="3">DSM 21743</strain>
    </source>
</reference>
<dbReference type="STRING" id="546874.SAMN04488544_4102"/>
<name>A0A1H2NI15_9ACTN</name>
<dbReference type="Pfam" id="PF01547">
    <property type="entry name" value="SBP_bac_1"/>
    <property type="match status" value="1"/>
</dbReference>
<accession>A0A1H2NI15</accession>
<dbReference type="InterPro" id="IPR006059">
    <property type="entry name" value="SBP"/>
</dbReference>
<proteinExistence type="predicted"/>
<evidence type="ECO:0000313" key="2">
    <source>
        <dbReference type="EMBL" id="SDV05119.1"/>
    </source>
</evidence>
<gene>
    <name evidence="2" type="ORF">SAMN04488544_4102</name>
</gene>
<feature type="region of interest" description="Disordered" evidence="1">
    <location>
        <begin position="463"/>
        <end position="486"/>
    </location>
</feature>
<evidence type="ECO:0000256" key="1">
    <source>
        <dbReference type="SAM" id="MobiDB-lite"/>
    </source>
</evidence>
<organism evidence="2 3">
    <name type="scientific">Microlunatus sagamiharensis</name>
    <dbReference type="NCBI Taxonomy" id="546874"/>
    <lineage>
        <taxon>Bacteria</taxon>
        <taxon>Bacillati</taxon>
        <taxon>Actinomycetota</taxon>
        <taxon>Actinomycetes</taxon>
        <taxon>Propionibacteriales</taxon>
        <taxon>Propionibacteriaceae</taxon>
        <taxon>Microlunatus</taxon>
    </lineage>
</organism>
<protein>
    <submittedName>
        <fullName evidence="2">Extracellular solute-binding protein</fullName>
    </submittedName>
</protein>
<dbReference type="SUPFAM" id="SSF53850">
    <property type="entry name" value="Periplasmic binding protein-like II"/>
    <property type="match status" value="1"/>
</dbReference>
<dbReference type="AlphaFoldDB" id="A0A1H2NI15"/>
<dbReference type="Gene3D" id="3.40.190.10">
    <property type="entry name" value="Periplasmic binding protein-like II"/>
    <property type="match status" value="1"/>
</dbReference>
<sequence>MQPGSGRSKGITVMQLSLHRSSRPSSRPASRTPRALRALAVAAAAALLPLTACSPVGGGGAGGSSSQDAGSPTAGTVNWWGWTPTDVDTAQGYIAAFNQEFPDIKVNFKLVSIADWQAALPPALRSDAGPDVFDMQPGAYVNNYGSFAEDLTPVMQKALGDDWQSKVAPAGVSGLTKDGKLVAASVGAVYSGTLWYNPALFDKYGLKPPTTLDEWDKVCQEFRSHDQGCFVQGAAGQGFDQDTLQAIANSVEPGLWTKASSGEVPWNSPGIVKTLDIWQQLFTRKIMQPGAVGYQQYPDANNDFLTGKYAMVMMGTWYTQYSTEKAMTAALKAAGVSGAKPFPILPLQFPDVAQAGNVSEMFGDADYGLSVSTKAKDKAAAETFVTWLSTSKAGQQAVADQLNDVPALKGVEPDFEQIKFVDPATQSAPVKDLLSKVAPVTQPRFALLTTDVQDAMLAAATSTATGSATPQEAADTLQKAAEAAAR</sequence>
<dbReference type="Proteomes" id="UP000198825">
    <property type="component" value="Chromosome I"/>
</dbReference>
<keyword evidence="3" id="KW-1185">Reference proteome</keyword>